<feature type="compositionally biased region" description="Polar residues" evidence="1">
    <location>
        <begin position="1"/>
        <end position="17"/>
    </location>
</feature>
<organism evidence="2 3">
    <name type="scientific">Allopusillimonas soli</name>
    <dbReference type="NCBI Taxonomy" id="659016"/>
    <lineage>
        <taxon>Bacteria</taxon>
        <taxon>Pseudomonadati</taxon>
        <taxon>Pseudomonadota</taxon>
        <taxon>Betaproteobacteria</taxon>
        <taxon>Burkholderiales</taxon>
        <taxon>Alcaligenaceae</taxon>
        <taxon>Allopusillimonas</taxon>
    </lineage>
</organism>
<protein>
    <submittedName>
        <fullName evidence="2">Uncharacterized protein</fullName>
    </submittedName>
</protein>
<reference evidence="2 3" key="1">
    <citation type="submission" date="2020-07" db="EMBL/GenBank/DDBJ databases">
        <title>Taxonomic revisions and descriptions of new bacterial species based on genomic comparisons in the high-G+C-content subgroup of the family Alcaligenaceae.</title>
        <authorList>
            <person name="Szabo A."/>
            <person name="Felfoldi T."/>
        </authorList>
    </citation>
    <scope>NUCLEOTIDE SEQUENCE [LARGE SCALE GENOMIC DNA]</scope>
    <source>
        <strain evidence="2 3">DSM 25264</strain>
    </source>
</reference>
<evidence type="ECO:0000313" key="2">
    <source>
        <dbReference type="EMBL" id="NYT35833.1"/>
    </source>
</evidence>
<dbReference type="Proteomes" id="UP000580517">
    <property type="component" value="Unassembled WGS sequence"/>
</dbReference>
<feature type="region of interest" description="Disordered" evidence="1">
    <location>
        <begin position="1"/>
        <end position="20"/>
    </location>
</feature>
<comment type="caution">
    <text evidence="2">The sequence shown here is derived from an EMBL/GenBank/DDBJ whole genome shotgun (WGS) entry which is preliminary data.</text>
</comment>
<proteinExistence type="predicted"/>
<feature type="region of interest" description="Disordered" evidence="1">
    <location>
        <begin position="50"/>
        <end position="73"/>
    </location>
</feature>
<dbReference type="AlphaFoldDB" id="A0A853F6W4"/>
<dbReference type="EMBL" id="JACCEW010000001">
    <property type="protein sequence ID" value="NYT35833.1"/>
    <property type="molecule type" value="Genomic_DNA"/>
</dbReference>
<accession>A0A853F6W4</accession>
<evidence type="ECO:0000313" key="3">
    <source>
        <dbReference type="Proteomes" id="UP000580517"/>
    </source>
</evidence>
<name>A0A853F6W4_9BURK</name>
<gene>
    <name evidence="2" type="ORF">H0A68_03040</name>
</gene>
<evidence type="ECO:0000256" key="1">
    <source>
        <dbReference type="SAM" id="MobiDB-lite"/>
    </source>
</evidence>
<keyword evidence="3" id="KW-1185">Reference proteome</keyword>
<dbReference type="RefSeq" id="WP_129967778.1">
    <property type="nucleotide sequence ID" value="NZ_JACCEW010000001.1"/>
</dbReference>
<sequence length="73" mass="7956">MHESVRTLSISSGNNRKPYSVPSAMRILQARAEQVQPPLLALRPHTLKAGLLSDAAGQQSQPDDEQQELAPQP</sequence>